<dbReference type="EMBL" id="JBBMFV010000004">
    <property type="protein sequence ID" value="MEO3940130.1"/>
    <property type="molecule type" value="Genomic_DNA"/>
</dbReference>
<comment type="caution">
    <text evidence="1">The sequence shown here is derived from an EMBL/GenBank/DDBJ whole genome shotgun (WGS) entry which is preliminary data.</text>
</comment>
<organism evidence="1 2">
    <name type="scientific">Paenarthrobacter nicotinovorans</name>
    <name type="common">Arthrobacter nicotinovorans</name>
    <dbReference type="NCBI Taxonomy" id="29320"/>
    <lineage>
        <taxon>Bacteria</taxon>
        <taxon>Bacillati</taxon>
        <taxon>Actinomycetota</taxon>
        <taxon>Actinomycetes</taxon>
        <taxon>Micrococcales</taxon>
        <taxon>Micrococcaceae</taxon>
        <taxon>Paenarthrobacter</taxon>
    </lineage>
</organism>
<keyword evidence="2" id="KW-1185">Reference proteome</keyword>
<gene>
    <name evidence="1" type="ORF">V3C41_03495</name>
</gene>
<dbReference type="RefSeq" id="WP_026547038.1">
    <property type="nucleotide sequence ID" value="NZ_JBBMFV010000004.1"/>
</dbReference>
<evidence type="ECO:0000313" key="2">
    <source>
        <dbReference type="Proteomes" id="UP001448614"/>
    </source>
</evidence>
<dbReference type="InterPro" id="IPR045773">
    <property type="entry name" value="DUF6226"/>
</dbReference>
<sequence>MGDTEDLFDGPASALPAALSSKAVLNRRTAGYLPAQEEAAPVKHLGGYAPFVLFCGSKGVPGGRLAVDISALLEFLRSTIGDISVEPGLSEAATIFVGNAIAAMRPAASWRIMPDGSREVGDRGMVVTVDRLVEGLRKADDEMVAGLLAHLMEWASEEPDGPAPAELRPVPTGQAPELFIRPELPSREYRDINGQAIEYGSRWGSDSPPEDSYSVDTHGERFEGLHLVARALMGFLDKTYDVGVAVVLGKNRADIADR</sequence>
<proteinExistence type="predicted"/>
<dbReference type="Proteomes" id="UP001448614">
    <property type="component" value="Unassembled WGS sequence"/>
</dbReference>
<evidence type="ECO:0000313" key="1">
    <source>
        <dbReference type="EMBL" id="MEO3940130.1"/>
    </source>
</evidence>
<protein>
    <submittedName>
        <fullName evidence="1">DUF6226 family protein</fullName>
    </submittedName>
</protein>
<accession>A0ABV0GNR5</accession>
<name>A0ABV0GNR5_PAENI</name>
<dbReference type="Pfam" id="PF19736">
    <property type="entry name" value="DUF6226"/>
    <property type="match status" value="1"/>
</dbReference>
<reference evidence="1 2" key="1">
    <citation type="journal article" date="2024" name="Appl. Microbiol. Biotechnol.">
        <title>Biosynthetic gene clusters with biotechnological applications in novel Antarctic isolates from Actinomycetota.</title>
        <authorList>
            <person name="Bruna P."/>
            <person name="Nunez-Montero K."/>
            <person name="Contreras M.J."/>
            <person name="Leal K."/>
            <person name="Garcia M."/>
            <person name="Abanto M."/>
            <person name="Barrientos L."/>
        </authorList>
    </citation>
    <scope>NUCLEOTIDE SEQUENCE [LARGE SCALE GENOMIC DNA]</scope>
    <source>
        <strain evidence="1 2">Se16.17</strain>
    </source>
</reference>